<reference evidence="3" key="1">
    <citation type="submission" date="2016-10" db="EMBL/GenBank/DDBJ databases">
        <authorList>
            <person name="Varghese N."/>
            <person name="Submissions S."/>
        </authorList>
    </citation>
    <scope>NUCLEOTIDE SEQUENCE [LARGE SCALE GENOMIC DNA]</scope>
    <source>
        <strain evidence="3">DSM 25055</strain>
    </source>
</reference>
<dbReference type="OrthoDB" id="178057at2157"/>
<organism evidence="2 3">
    <name type="scientific">Natrinema salaciae</name>
    <dbReference type="NCBI Taxonomy" id="1186196"/>
    <lineage>
        <taxon>Archaea</taxon>
        <taxon>Methanobacteriati</taxon>
        <taxon>Methanobacteriota</taxon>
        <taxon>Stenosarchaea group</taxon>
        <taxon>Halobacteria</taxon>
        <taxon>Halobacteriales</taxon>
        <taxon>Natrialbaceae</taxon>
        <taxon>Natrinema</taxon>
    </lineage>
</organism>
<evidence type="ECO:0000313" key="3">
    <source>
        <dbReference type="Proteomes" id="UP000199114"/>
    </source>
</evidence>
<dbReference type="EMBL" id="FOFD01000004">
    <property type="protein sequence ID" value="SER19088.1"/>
    <property type="molecule type" value="Genomic_DNA"/>
</dbReference>
<dbReference type="Proteomes" id="UP000199114">
    <property type="component" value="Unassembled WGS sequence"/>
</dbReference>
<feature type="region of interest" description="Disordered" evidence="1">
    <location>
        <begin position="192"/>
        <end position="240"/>
    </location>
</feature>
<dbReference type="RefSeq" id="WP_090618978.1">
    <property type="nucleotide sequence ID" value="NZ_FOFD01000004.1"/>
</dbReference>
<evidence type="ECO:0000313" key="2">
    <source>
        <dbReference type="EMBL" id="SER19088.1"/>
    </source>
</evidence>
<feature type="compositionally biased region" description="Polar residues" evidence="1">
    <location>
        <begin position="192"/>
        <end position="213"/>
    </location>
</feature>
<keyword evidence="3" id="KW-1185">Reference proteome</keyword>
<sequence length="240" mass="25517">MPIDRTRFTAAFLVTNVFLITVLGALATAGVTVAAPITGAGGFTVAFDELHGEGFEQYSTMEGHDGCERYPVSETRIDNGTIDGLHLFTDLEMPITDKTVRVSIAAENASFQGLNQRFTHLEGDIAFEEDQVVEYDDDHERMRISASNITIENGTIQTETQYITHLSLDELAIDVELDPDDAGVDAPEIDCQANTSAENTSSGDGTATSNSSDRPGPGGNDSVSPAADGSATASVAPIRR</sequence>
<gene>
    <name evidence="2" type="ORF">SAMN04489841_3217</name>
</gene>
<protein>
    <submittedName>
        <fullName evidence="2">Uncharacterized protein</fullName>
    </submittedName>
</protein>
<proteinExistence type="predicted"/>
<evidence type="ECO:0000256" key="1">
    <source>
        <dbReference type="SAM" id="MobiDB-lite"/>
    </source>
</evidence>
<name>A0A1H9M5W3_9EURY</name>
<dbReference type="AlphaFoldDB" id="A0A1H9M5W3"/>
<accession>A0A1H9M5W3</accession>